<dbReference type="OrthoDB" id="5985073at2759"/>
<comment type="caution">
    <text evidence="1">The sequence shown here is derived from an EMBL/GenBank/DDBJ whole genome shotgun (WGS) entry which is preliminary data.</text>
</comment>
<gene>
    <name evidence="1" type="ORF">Hypma_012960</name>
</gene>
<dbReference type="AlphaFoldDB" id="A0A369JJM8"/>
<organism evidence="1 2">
    <name type="scientific">Hypsizygus marmoreus</name>
    <name type="common">White beech mushroom</name>
    <name type="synonym">Agaricus marmoreus</name>
    <dbReference type="NCBI Taxonomy" id="39966"/>
    <lineage>
        <taxon>Eukaryota</taxon>
        <taxon>Fungi</taxon>
        <taxon>Dikarya</taxon>
        <taxon>Basidiomycota</taxon>
        <taxon>Agaricomycotina</taxon>
        <taxon>Agaricomycetes</taxon>
        <taxon>Agaricomycetidae</taxon>
        <taxon>Agaricales</taxon>
        <taxon>Tricholomatineae</taxon>
        <taxon>Lyophyllaceae</taxon>
        <taxon>Hypsizygus</taxon>
    </lineage>
</organism>
<name>A0A369JJM8_HYPMA</name>
<dbReference type="EMBL" id="LUEZ02000071">
    <property type="protein sequence ID" value="RDB19913.1"/>
    <property type="molecule type" value="Genomic_DNA"/>
</dbReference>
<sequence>MEFTRSVLDHSEKNDFIRISDRPPRNDIIFRALLFCLLHNTFALSSQRRQSVPPSDPQTCLQTSSPNFDLLARYKDSPSSTVPVKVIDVNTVPKVTFSVLSSCVTCSSNWAYNTLVNGGILPKSTSNPNLQCVSLSLLEGESPTFVTRQYPPPPYPGYCMTANVIDSTGPLVLAGNGRSDLWSLCPNSTASGRVDVVWSPKENHAHYLKSNCRDVYLERV</sequence>
<evidence type="ECO:0000313" key="2">
    <source>
        <dbReference type="Proteomes" id="UP000076154"/>
    </source>
</evidence>
<keyword evidence="2" id="KW-1185">Reference proteome</keyword>
<reference evidence="1" key="1">
    <citation type="submission" date="2018-04" db="EMBL/GenBank/DDBJ databases">
        <title>Whole genome sequencing of Hypsizygus marmoreus.</title>
        <authorList>
            <person name="Choi I.-G."/>
            <person name="Min B."/>
            <person name="Kim J.-G."/>
            <person name="Kim S."/>
            <person name="Oh Y.-L."/>
            <person name="Kong W.-S."/>
            <person name="Park H."/>
            <person name="Jeong J."/>
            <person name="Song E.-S."/>
        </authorList>
    </citation>
    <scope>NUCLEOTIDE SEQUENCE [LARGE SCALE GENOMIC DNA]</scope>
    <source>
        <strain evidence="1">51987-8</strain>
    </source>
</reference>
<dbReference type="InParanoid" id="A0A369JJM8"/>
<evidence type="ECO:0000313" key="1">
    <source>
        <dbReference type="EMBL" id="RDB19913.1"/>
    </source>
</evidence>
<proteinExistence type="predicted"/>
<accession>A0A369JJM8</accession>
<protein>
    <submittedName>
        <fullName evidence="1">Uncharacterized protein</fullName>
    </submittedName>
</protein>
<dbReference type="Proteomes" id="UP000076154">
    <property type="component" value="Unassembled WGS sequence"/>
</dbReference>